<protein>
    <submittedName>
        <fullName evidence="7">Transcriptional regulator GcvA</fullName>
    </submittedName>
</protein>
<dbReference type="InterPro" id="IPR005119">
    <property type="entry name" value="LysR_subst-bd"/>
</dbReference>
<dbReference type="InterPro" id="IPR036388">
    <property type="entry name" value="WH-like_DNA-bd_sf"/>
</dbReference>
<evidence type="ECO:0000256" key="4">
    <source>
        <dbReference type="ARBA" id="ARBA00023163"/>
    </source>
</evidence>
<comment type="similarity">
    <text evidence="1">Belongs to the LysR transcriptional regulatory family.</text>
</comment>
<dbReference type="Gene3D" id="1.10.10.10">
    <property type="entry name" value="Winged helix-like DNA-binding domain superfamily/Winged helix DNA-binding domain"/>
    <property type="match status" value="1"/>
</dbReference>
<dbReference type="SUPFAM" id="SSF46785">
    <property type="entry name" value="Winged helix' DNA-binding domain"/>
    <property type="match status" value="1"/>
</dbReference>
<evidence type="ECO:0000256" key="5">
    <source>
        <dbReference type="SAM" id="MobiDB-lite"/>
    </source>
</evidence>
<sequence>MRLPEHLNALRALEAAARHLSFARAAEELHVTPAAVGQLVRRLEESLGVELFHRSQAGSARLLPTEAAQSALLDLQMGFERLSAAMDRLRSARAQGTLTVTVALTFADRWLLPRLDGFRQQHPQCDLRIDTSTRLLDFAIEAADVGVRFGSGSWPGLAATYLMRDRFFPVCSPVLITGRHPLRRPDDLLQHQLIHDTSMASTPGFPTWRDWFEAAGLSGSDSAGGLRVNDSAAAYRMAISGSGVAMGRTTLVERDLDEGRLVRPFGPDLECGLGYYVVHRPQDEGKPMIAALRDWLVEEARRADPPPCPQAPRARRRSKGRCTSPVT</sequence>
<dbReference type="PANTHER" id="PTHR30537">
    <property type="entry name" value="HTH-TYPE TRANSCRIPTIONAL REGULATOR"/>
    <property type="match status" value="1"/>
</dbReference>
<dbReference type="PANTHER" id="PTHR30537:SF74">
    <property type="entry name" value="HTH-TYPE TRANSCRIPTIONAL REGULATOR TRPI"/>
    <property type="match status" value="1"/>
</dbReference>
<dbReference type="InterPro" id="IPR036390">
    <property type="entry name" value="WH_DNA-bd_sf"/>
</dbReference>
<organism evidence="7 8">
    <name type="scientific">Rhizosaccharibacter radicis</name>
    <dbReference type="NCBI Taxonomy" id="2782605"/>
    <lineage>
        <taxon>Bacteria</taxon>
        <taxon>Pseudomonadati</taxon>
        <taxon>Pseudomonadota</taxon>
        <taxon>Alphaproteobacteria</taxon>
        <taxon>Acetobacterales</taxon>
        <taxon>Acetobacteraceae</taxon>
        <taxon>Rhizosaccharibacter</taxon>
    </lineage>
</organism>
<feature type="region of interest" description="Disordered" evidence="5">
    <location>
        <begin position="301"/>
        <end position="327"/>
    </location>
</feature>
<dbReference type="Pfam" id="PF00126">
    <property type="entry name" value="HTH_1"/>
    <property type="match status" value="1"/>
</dbReference>
<accession>A0ABT1VWT8</accession>
<evidence type="ECO:0000313" key="7">
    <source>
        <dbReference type="EMBL" id="MCQ8240804.1"/>
    </source>
</evidence>
<dbReference type="SUPFAM" id="SSF53850">
    <property type="entry name" value="Periplasmic binding protein-like II"/>
    <property type="match status" value="1"/>
</dbReference>
<keyword evidence="8" id="KW-1185">Reference proteome</keyword>
<dbReference type="Pfam" id="PF03466">
    <property type="entry name" value="LysR_substrate"/>
    <property type="match status" value="1"/>
</dbReference>
<dbReference type="Proteomes" id="UP001524547">
    <property type="component" value="Unassembled WGS sequence"/>
</dbReference>
<dbReference type="InterPro" id="IPR000847">
    <property type="entry name" value="LysR_HTH_N"/>
</dbReference>
<dbReference type="InterPro" id="IPR058163">
    <property type="entry name" value="LysR-type_TF_proteobact-type"/>
</dbReference>
<evidence type="ECO:0000256" key="2">
    <source>
        <dbReference type="ARBA" id="ARBA00023015"/>
    </source>
</evidence>
<dbReference type="Gene3D" id="3.40.190.10">
    <property type="entry name" value="Periplasmic binding protein-like II"/>
    <property type="match status" value="2"/>
</dbReference>
<dbReference type="PROSITE" id="PS50931">
    <property type="entry name" value="HTH_LYSR"/>
    <property type="match status" value="1"/>
</dbReference>
<dbReference type="RefSeq" id="WP_422919538.1">
    <property type="nucleotide sequence ID" value="NZ_JAMZEJ010000004.1"/>
</dbReference>
<keyword evidence="2" id="KW-0805">Transcription regulation</keyword>
<dbReference type="PRINTS" id="PR00039">
    <property type="entry name" value="HTHLYSR"/>
</dbReference>
<keyword evidence="4" id="KW-0804">Transcription</keyword>
<keyword evidence="3" id="KW-0238">DNA-binding</keyword>
<evidence type="ECO:0000313" key="8">
    <source>
        <dbReference type="Proteomes" id="UP001524547"/>
    </source>
</evidence>
<evidence type="ECO:0000256" key="1">
    <source>
        <dbReference type="ARBA" id="ARBA00009437"/>
    </source>
</evidence>
<comment type="caution">
    <text evidence="7">The sequence shown here is derived from an EMBL/GenBank/DDBJ whole genome shotgun (WGS) entry which is preliminary data.</text>
</comment>
<dbReference type="CDD" id="cd08432">
    <property type="entry name" value="PBP2_GcdR_TrpI_HvrB_AmpR_like"/>
    <property type="match status" value="1"/>
</dbReference>
<proteinExistence type="inferred from homology"/>
<gene>
    <name evidence="7" type="primary">gcvA</name>
    <name evidence="7" type="ORF">NFI88_08135</name>
</gene>
<evidence type="ECO:0000256" key="3">
    <source>
        <dbReference type="ARBA" id="ARBA00023125"/>
    </source>
</evidence>
<reference evidence="7 8" key="1">
    <citation type="submission" date="2022-06" db="EMBL/GenBank/DDBJ databases">
        <title>Rhizosaccharibacter gen. nov. sp. nov. KSS12, endophytic bacteria isolated from sugarcane.</title>
        <authorList>
            <person name="Pitiwittayakul N."/>
        </authorList>
    </citation>
    <scope>NUCLEOTIDE SEQUENCE [LARGE SCALE GENOMIC DNA]</scope>
    <source>
        <strain evidence="7 8">KSS12</strain>
    </source>
</reference>
<dbReference type="EMBL" id="JAMZEJ010000004">
    <property type="protein sequence ID" value="MCQ8240804.1"/>
    <property type="molecule type" value="Genomic_DNA"/>
</dbReference>
<name>A0ABT1VWT8_9PROT</name>
<feature type="domain" description="HTH lysR-type" evidence="6">
    <location>
        <begin position="7"/>
        <end position="63"/>
    </location>
</feature>
<dbReference type="NCBIfam" id="NF008352">
    <property type="entry name" value="PRK11139.1"/>
    <property type="match status" value="1"/>
</dbReference>
<evidence type="ECO:0000259" key="6">
    <source>
        <dbReference type="PROSITE" id="PS50931"/>
    </source>
</evidence>